<dbReference type="Proteomes" id="UP000787672">
    <property type="component" value="Unassembled WGS sequence"/>
</dbReference>
<accession>A0ABS6F614</accession>
<protein>
    <submittedName>
        <fullName evidence="2">RNHCP domain-containing protein</fullName>
    </submittedName>
</protein>
<organism evidence="2 3">
    <name type="scientific">Dysosmobacter acutus</name>
    <dbReference type="NCBI Taxonomy" id="2841504"/>
    <lineage>
        <taxon>Bacteria</taxon>
        <taxon>Bacillati</taxon>
        <taxon>Bacillota</taxon>
        <taxon>Clostridia</taxon>
        <taxon>Eubacteriales</taxon>
        <taxon>Oscillospiraceae</taxon>
        <taxon>Dysosmobacter</taxon>
    </lineage>
</organism>
<reference evidence="2 3" key="1">
    <citation type="submission" date="2021-06" db="EMBL/GenBank/DDBJ databases">
        <authorList>
            <person name="Sun Q."/>
            <person name="Li D."/>
        </authorList>
    </citation>
    <scope>NUCLEOTIDE SEQUENCE [LARGE SCALE GENOMIC DNA]</scope>
    <source>
        <strain evidence="2 3">MSJ-2</strain>
    </source>
</reference>
<dbReference type="Pfam" id="PF12647">
    <property type="entry name" value="RNHCP"/>
    <property type="match status" value="1"/>
</dbReference>
<dbReference type="EMBL" id="JAHLQN010000001">
    <property type="protein sequence ID" value="MBU5625733.1"/>
    <property type="molecule type" value="Genomic_DNA"/>
</dbReference>
<keyword evidence="3" id="KW-1185">Reference proteome</keyword>
<dbReference type="InterPro" id="IPR024439">
    <property type="entry name" value="RNHCP"/>
</dbReference>
<gene>
    <name evidence="2" type="ORF">KQI82_02140</name>
</gene>
<evidence type="ECO:0000313" key="3">
    <source>
        <dbReference type="Proteomes" id="UP000787672"/>
    </source>
</evidence>
<name>A0ABS6F614_9FIRM</name>
<comment type="caution">
    <text evidence="2">The sequence shown here is derived from an EMBL/GenBank/DDBJ whole genome shotgun (WGS) entry which is preliminary data.</text>
</comment>
<feature type="domain" description="RNHCP" evidence="1">
    <location>
        <begin position="27"/>
        <end position="114"/>
    </location>
</feature>
<evidence type="ECO:0000313" key="2">
    <source>
        <dbReference type="EMBL" id="MBU5625733.1"/>
    </source>
</evidence>
<proteinExistence type="predicted"/>
<evidence type="ECO:0000259" key="1">
    <source>
        <dbReference type="Pfam" id="PF12647"/>
    </source>
</evidence>
<sequence length="138" mass="15294">MSSRQASPRCVWSKPSFRRIPLKTTENHFICRVCGGTAAPKGAGTAHRNHCPHCLASIHLDETPGDRASRCGGVMDPIGVWVRKDGEWAVIHRCRRCGVLHSNRVAADDNPFRLLSIAVKPLANPPFPIEYLDRMADK</sequence>